<evidence type="ECO:0000256" key="1">
    <source>
        <dbReference type="SAM" id="MobiDB-lite"/>
    </source>
</evidence>
<reference evidence="3 4" key="1">
    <citation type="submission" date="2023-07" db="EMBL/GenBank/DDBJ databases">
        <title>Comparative genomics of wheat-associated soil bacteria to identify genetic determinants of phenazine resistance.</title>
        <authorList>
            <person name="Mouncey N."/>
        </authorList>
    </citation>
    <scope>NUCLEOTIDE SEQUENCE [LARGE SCALE GENOMIC DNA]</scope>
    <source>
        <strain evidence="3 4">W4I9-1</strain>
    </source>
</reference>
<dbReference type="AlphaFoldDB" id="A0AAW8EXH2"/>
<organism evidence="3 4">
    <name type="scientific">Microbacterium natoriense</name>
    <dbReference type="NCBI Taxonomy" id="284570"/>
    <lineage>
        <taxon>Bacteria</taxon>
        <taxon>Bacillati</taxon>
        <taxon>Actinomycetota</taxon>
        <taxon>Actinomycetes</taxon>
        <taxon>Micrococcales</taxon>
        <taxon>Microbacteriaceae</taxon>
        <taxon>Microbacterium</taxon>
    </lineage>
</organism>
<gene>
    <name evidence="3" type="ORF">QFZ53_001690</name>
</gene>
<dbReference type="EMBL" id="JAUSXV010000001">
    <property type="protein sequence ID" value="MDQ0647494.1"/>
    <property type="molecule type" value="Genomic_DNA"/>
</dbReference>
<accession>A0AAW8EXH2</accession>
<dbReference type="Pfam" id="PF06259">
    <property type="entry name" value="Abhydrolase_8"/>
    <property type="match status" value="1"/>
</dbReference>
<keyword evidence="4" id="KW-1185">Reference proteome</keyword>
<protein>
    <recommendedName>
        <fullName evidence="2">DUF1023 domain-containing protein</fullName>
    </recommendedName>
</protein>
<dbReference type="InterPro" id="IPR010427">
    <property type="entry name" value="DUF1023"/>
</dbReference>
<proteinExistence type="predicted"/>
<name>A0AAW8EXH2_9MICO</name>
<dbReference type="Proteomes" id="UP001244427">
    <property type="component" value="Unassembled WGS sequence"/>
</dbReference>
<sequence length="650" mass="69286">MSAIDPSTVPNVLDASLVESLGDGVVTSASLLETTMASAHDRWQHLPEVFDITGAEGAVAMLDPARGAVSEFVTAMIEARRVLSDATMNTLPTLKKRREELLERITTVNQQHADAVSASSDADSAYWIAYRDDPDSDATSTAADERSAASDAEDAADTAVTDLKRDIEQLRSDIEAEEAWIAGELGRISGGDVVRGARGEEVRVSQTYWGEAEAVYPGGPTITSGLAEHLRESISDAVADRIAWLSAASGSKAEKWMAAHPDFASAVGFVDPQRAVYLFENLEDQSTLDADGAWATGPLASLFAVAPAAIGNLNGIPATVKNQFNRETLKDLLAGDLSVEQRKQLAALQNLLDSAGEKGQPDTSLLSLFLETDDSSPRASVGFGDVDTASQITTLTHGIETDMGNLGEWSDSAISMKSALDKELADQGVTGSTAMVLFMEWDSGGTGNVWNIERPDSGAERIAQLLGGFQTTNPSAQRNLELHSLGTTAGTQMIIDNPGLVDNVWLYGSAGVTEQTAADLENLIRRNLVTVNATHASDDFIAPIGRWPVSEHPVDPRTILGVQEFSADGGFVSGYGSGDGEYGERTEGHNSQASTEWYYLIDGFESSPTGDPVPVMDDESVGYVDPRSQSFKQTVMDLATALDLEDGRMR</sequence>
<feature type="domain" description="DUF1023" evidence="2">
    <location>
        <begin position="377"/>
        <end position="522"/>
    </location>
</feature>
<evidence type="ECO:0000313" key="4">
    <source>
        <dbReference type="Proteomes" id="UP001244427"/>
    </source>
</evidence>
<evidence type="ECO:0000313" key="3">
    <source>
        <dbReference type="EMBL" id="MDQ0647494.1"/>
    </source>
</evidence>
<comment type="caution">
    <text evidence="3">The sequence shown here is derived from an EMBL/GenBank/DDBJ whole genome shotgun (WGS) entry which is preliminary data.</text>
</comment>
<feature type="region of interest" description="Disordered" evidence="1">
    <location>
        <begin position="134"/>
        <end position="157"/>
    </location>
</feature>
<evidence type="ECO:0000259" key="2">
    <source>
        <dbReference type="Pfam" id="PF06259"/>
    </source>
</evidence>